<evidence type="ECO:0000313" key="3">
    <source>
        <dbReference type="EMBL" id="AMD85287.1"/>
    </source>
</evidence>
<dbReference type="AlphaFoldDB" id="A0AAX2GX33"/>
<accession>A0AAX2GX33</accession>
<proteinExistence type="predicted"/>
<evidence type="ECO:0000256" key="2">
    <source>
        <dbReference type="SAM" id="SignalP"/>
    </source>
</evidence>
<evidence type="ECO:0000256" key="1">
    <source>
        <dbReference type="SAM" id="MobiDB-lite"/>
    </source>
</evidence>
<evidence type="ECO:0000313" key="4">
    <source>
        <dbReference type="EMBL" id="SNV03626.1"/>
    </source>
</evidence>
<evidence type="ECO:0000313" key="5">
    <source>
        <dbReference type="Proteomes" id="UP000065822"/>
    </source>
</evidence>
<evidence type="ECO:0000313" key="6">
    <source>
        <dbReference type="Proteomes" id="UP000215539"/>
    </source>
</evidence>
<dbReference type="KEGG" id="chg:AXF12_07045"/>
<dbReference type="InterPro" id="IPR027829">
    <property type="entry name" value="DUF4625"/>
</dbReference>
<protein>
    <recommendedName>
        <fullName evidence="7">Lipoprotein</fullName>
    </recommendedName>
</protein>
<reference evidence="3 5" key="1">
    <citation type="submission" date="2016-02" db="EMBL/GenBank/DDBJ databases">
        <authorList>
            <person name="Holder M.E."/>
            <person name="Ajami N.J."/>
            <person name="Petrosino J.F."/>
        </authorList>
    </citation>
    <scope>NUCLEOTIDE SEQUENCE [LARGE SCALE GENOMIC DNA]</scope>
    <source>
        <strain evidence="3 5">CCUG 32990</strain>
    </source>
</reference>
<feature type="compositionally biased region" description="Polar residues" evidence="1">
    <location>
        <begin position="44"/>
        <end position="55"/>
    </location>
</feature>
<dbReference type="PROSITE" id="PS51257">
    <property type="entry name" value="PROKAR_LIPOPROTEIN"/>
    <property type="match status" value="1"/>
</dbReference>
<dbReference type="EMBL" id="LT906449">
    <property type="protein sequence ID" value="SNV03626.1"/>
    <property type="molecule type" value="Genomic_DNA"/>
</dbReference>
<reference evidence="4 6" key="2">
    <citation type="submission" date="2017-06" db="EMBL/GenBank/DDBJ databases">
        <authorList>
            <consortium name="Pathogen Informatics"/>
        </authorList>
    </citation>
    <scope>NUCLEOTIDE SEQUENCE [LARGE SCALE GENOMIC DNA]</scope>
    <source>
        <strain evidence="4 6">NCTC12947</strain>
    </source>
</reference>
<organism evidence="4 6">
    <name type="scientific">Capnocytophaga haemolytica</name>
    <dbReference type="NCBI Taxonomy" id="45243"/>
    <lineage>
        <taxon>Bacteria</taxon>
        <taxon>Pseudomonadati</taxon>
        <taxon>Bacteroidota</taxon>
        <taxon>Flavobacteriia</taxon>
        <taxon>Flavobacteriales</taxon>
        <taxon>Flavobacteriaceae</taxon>
        <taxon>Capnocytophaga</taxon>
    </lineage>
</organism>
<keyword evidence="5" id="KW-1185">Reference proteome</keyword>
<dbReference type="Proteomes" id="UP000215539">
    <property type="component" value="Chromosome 1"/>
</dbReference>
<feature type="region of interest" description="Disordered" evidence="1">
    <location>
        <begin position="26"/>
        <end position="55"/>
    </location>
</feature>
<sequence length="154" mass="16797">MRKIYNYFRAISLAVLAGVALAACSKDTSSSGEDPNNKKEENKTTVAPTFSNTEVGENNSKTVQIGKQLHIETDIRAEAGIKSVVLTIQYKGEGTSSFSVNQDFPKAVGNNNGNIHNHYRVPADAKEGDYQFTLTVTDKQDRTGVISEIIKVTK</sequence>
<feature type="signal peptide" evidence="2">
    <location>
        <begin position="1"/>
        <end position="22"/>
    </location>
</feature>
<name>A0AAX2GX33_9FLAO</name>
<gene>
    <name evidence="3" type="ORF">AXF12_07045</name>
    <name evidence="4" type="ORF">SAMEA44541418_00291</name>
</gene>
<dbReference type="RefSeq" id="WP_066429613.1">
    <property type="nucleotide sequence ID" value="NZ_CP014227.1"/>
</dbReference>
<keyword evidence="2" id="KW-0732">Signal</keyword>
<dbReference type="Pfam" id="PF15418">
    <property type="entry name" value="DUF4625"/>
    <property type="match status" value="1"/>
</dbReference>
<feature type="chain" id="PRO_5043455244" description="Lipoprotein" evidence="2">
    <location>
        <begin position="23"/>
        <end position="154"/>
    </location>
</feature>
<dbReference type="Proteomes" id="UP000065822">
    <property type="component" value="Chromosome"/>
</dbReference>
<evidence type="ECO:0008006" key="7">
    <source>
        <dbReference type="Google" id="ProtNLM"/>
    </source>
</evidence>
<dbReference type="EMBL" id="CP014227">
    <property type="protein sequence ID" value="AMD85287.1"/>
    <property type="molecule type" value="Genomic_DNA"/>
</dbReference>